<feature type="domain" description="Carrier" evidence="1">
    <location>
        <begin position="1"/>
        <end position="73"/>
    </location>
</feature>
<dbReference type="InterPro" id="IPR036736">
    <property type="entry name" value="ACP-like_sf"/>
</dbReference>
<evidence type="ECO:0000259" key="1">
    <source>
        <dbReference type="PROSITE" id="PS50075"/>
    </source>
</evidence>
<gene>
    <name evidence="2" type="ORF">H8S01_00905</name>
</gene>
<dbReference type="SUPFAM" id="SSF47336">
    <property type="entry name" value="ACP-like"/>
    <property type="match status" value="1"/>
</dbReference>
<sequence>MDQLMDILTEVNADVDFETCDTLIDDGILDSFDIVSIVGELNDTFDIEITPVDIVPENFNSAEAMWEMIQRLQDN</sequence>
<evidence type="ECO:0000313" key="3">
    <source>
        <dbReference type="Proteomes" id="UP000628463"/>
    </source>
</evidence>
<dbReference type="RefSeq" id="WP_021865911.1">
    <property type="nucleotide sequence ID" value="NZ_JACOPD010000001.1"/>
</dbReference>
<dbReference type="Proteomes" id="UP000628463">
    <property type="component" value="Unassembled WGS sequence"/>
</dbReference>
<dbReference type="InterPro" id="IPR009081">
    <property type="entry name" value="PP-bd_ACP"/>
</dbReference>
<dbReference type="EMBL" id="JACOPD010000001">
    <property type="protein sequence ID" value="MBC5679524.1"/>
    <property type="molecule type" value="Genomic_DNA"/>
</dbReference>
<accession>A0ABR7FWH4</accession>
<proteinExistence type="predicted"/>
<dbReference type="Pfam" id="PF00550">
    <property type="entry name" value="PP-binding"/>
    <property type="match status" value="1"/>
</dbReference>
<comment type="caution">
    <text evidence="2">The sequence shown here is derived from an EMBL/GenBank/DDBJ whole genome shotgun (WGS) entry which is preliminary data.</text>
</comment>
<reference evidence="2 3" key="1">
    <citation type="submission" date="2020-08" db="EMBL/GenBank/DDBJ databases">
        <title>Genome public.</title>
        <authorList>
            <person name="Liu C."/>
            <person name="Sun Q."/>
        </authorList>
    </citation>
    <scope>NUCLEOTIDE SEQUENCE [LARGE SCALE GENOMIC DNA]</scope>
    <source>
        <strain evidence="2 3">NSJ-43</strain>
    </source>
</reference>
<name>A0ABR7FWH4_9FIRM</name>
<keyword evidence="3" id="KW-1185">Reference proteome</keyword>
<evidence type="ECO:0000313" key="2">
    <source>
        <dbReference type="EMBL" id="MBC5679524.1"/>
    </source>
</evidence>
<dbReference type="Gene3D" id="1.10.1200.10">
    <property type="entry name" value="ACP-like"/>
    <property type="match status" value="1"/>
</dbReference>
<dbReference type="PROSITE" id="PS50075">
    <property type="entry name" value="CARRIER"/>
    <property type="match status" value="1"/>
</dbReference>
<organism evidence="2 3">
    <name type="scientific">Lachnospira hominis</name>
    <name type="common">ex Liu et al. 2021</name>
    <dbReference type="NCBI Taxonomy" id="2763051"/>
    <lineage>
        <taxon>Bacteria</taxon>
        <taxon>Bacillati</taxon>
        <taxon>Bacillota</taxon>
        <taxon>Clostridia</taxon>
        <taxon>Lachnospirales</taxon>
        <taxon>Lachnospiraceae</taxon>
        <taxon>Lachnospira</taxon>
    </lineage>
</organism>
<protein>
    <submittedName>
        <fullName evidence="2">Acyl carrier protein</fullName>
    </submittedName>
</protein>